<evidence type="ECO:0000256" key="2">
    <source>
        <dbReference type="ARBA" id="ARBA00023125"/>
    </source>
</evidence>
<evidence type="ECO:0000256" key="4">
    <source>
        <dbReference type="PROSITE-ProRule" id="PRU00335"/>
    </source>
</evidence>
<keyword evidence="1" id="KW-0805">Transcription regulation</keyword>
<protein>
    <submittedName>
        <fullName evidence="6">TetR family transcriptional regulator</fullName>
    </submittedName>
</protein>
<feature type="DNA-binding region" description="H-T-H motif" evidence="4">
    <location>
        <begin position="27"/>
        <end position="46"/>
    </location>
</feature>
<keyword evidence="7" id="KW-1185">Reference proteome</keyword>
<organism evidence="6 7">
    <name type="scientific">Murinocardiopsis flavida</name>
    <dbReference type="NCBI Taxonomy" id="645275"/>
    <lineage>
        <taxon>Bacteria</taxon>
        <taxon>Bacillati</taxon>
        <taxon>Actinomycetota</taxon>
        <taxon>Actinomycetes</taxon>
        <taxon>Streptosporangiales</taxon>
        <taxon>Nocardiopsidaceae</taxon>
        <taxon>Murinocardiopsis</taxon>
    </lineage>
</organism>
<feature type="domain" description="HTH tetR-type" evidence="5">
    <location>
        <begin position="4"/>
        <end position="64"/>
    </location>
</feature>
<dbReference type="Proteomes" id="UP000240542">
    <property type="component" value="Unassembled WGS sequence"/>
</dbReference>
<dbReference type="Pfam" id="PF00440">
    <property type="entry name" value="TetR_N"/>
    <property type="match status" value="1"/>
</dbReference>
<dbReference type="GO" id="GO:0003700">
    <property type="term" value="F:DNA-binding transcription factor activity"/>
    <property type="evidence" value="ECO:0007669"/>
    <property type="project" value="TreeGrafter"/>
</dbReference>
<keyword evidence="2 4" id="KW-0238">DNA-binding</keyword>
<evidence type="ECO:0000259" key="5">
    <source>
        <dbReference type="PROSITE" id="PS50977"/>
    </source>
</evidence>
<dbReference type="AlphaFoldDB" id="A0A2P8DMB9"/>
<evidence type="ECO:0000313" key="7">
    <source>
        <dbReference type="Proteomes" id="UP000240542"/>
    </source>
</evidence>
<comment type="caution">
    <text evidence="6">The sequence shown here is derived from an EMBL/GenBank/DDBJ whole genome shotgun (WGS) entry which is preliminary data.</text>
</comment>
<dbReference type="PANTHER" id="PTHR30055">
    <property type="entry name" value="HTH-TYPE TRANSCRIPTIONAL REGULATOR RUTR"/>
    <property type="match status" value="1"/>
</dbReference>
<dbReference type="SUPFAM" id="SSF46689">
    <property type="entry name" value="Homeodomain-like"/>
    <property type="match status" value="1"/>
</dbReference>
<evidence type="ECO:0000256" key="3">
    <source>
        <dbReference type="ARBA" id="ARBA00023163"/>
    </source>
</evidence>
<keyword evidence="3" id="KW-0804">Transcription</keyword>
<dbReference type="EMBL" id="PYGA01000005">
    <property type="protein sequence ID" value="PSK98347.1"/>
    <property type="molecule type" value="Genomic_DNA"/>
</dbReference>
<dbReference type="InterPro" id="IPR001647">
    <property type="entry name" value="HTH_TetR"/>
</dbReference>
<dbReference type="Gene3D" id="1.10.357.10">
    <property type="entry name" value="Tetracycline Repressor, domain 2"/>
    <property type="match status" value="1"/>
</dbReference>
<dbReference type="GO" id="GO:0000976">
    <property type="term" value="F:transcription cis-regulatory region binding"/>
    <property type="evidence" value="ECO:0007669"/>
    <property type="project" value="TreeGrafter"/>
</dbReference>
<dbReference type="InterPro" id="IPR023772">
    <property type="entry name" value="DNA-bd_HTH_TetR-type_CS"/>
</dbReference>
<gene>
    <name evidence="6" type="ORF">CLV63_10518</name>
</gene>
<dbReference type="InterPro" id="IPR050109">
    <property type="entry name" value="HTH-type_TetR-like_transc_reg"/>
</dbReference>
<dbReference type="RefSeq" id="WP_106582451.1">
    <property type="nucleotide sequence ID" value="NZ_PYGA01000005.1"/>
</dbReference>
<evidence type="ECO:0000313" key="6">
    <source>
        <dbReference type="EMBL" id="PSK98347.1"/>
    </source>
</evidence>
<dbReference type="OrthoDB" id="3186364at2"/>
<reference evidence="6 7" key="1">
    <citation type="submission" date="2018-03" db="EMBL/GenBank/DDBJ databases">
        <title>Genomic Encyclopedia of Archaeal and Bacterial Type Strains, Phase II (KMG-II): from individual species to whole genera.</title>
        <authorList>
            <person name="Goeker M."/>
        </authorList>
    </citation>
    <scope>NUCLEOTIDE SEQUENCE [LARGE SCALE GENOMIC DNA]</scope>
    <source>
        <strain evidence="6 7">DSM 45312</strain>
    </source>
</reference>
<sequence>MARTDTRERIRSVALELFAQNGFESTSLREIAERLGITKAALYYHFPSKNDLLAELVLPLTDDMAAMLSRVEAAGTPARTVIEETFDLFHRHRPLFQAVVNDFAALGRTGVVPLLLDWRTRVVALLTGPDPSPEEQARVLVALGGLQDSAVMLPGIPVERYRAAAIDASCRALGG</sequence>
<dbReference type="PROSITE" id="PS01081">
    <property type="entry name" value="HTH_TETR_1"/>
    <property type="match status" value="1"/>
</dbReference>
<dbReference type="InterPro" id="IPR009057">
    <property type="entry name" value="Homeodomain-like_sf"/>
</dbReference>
<dbReference type="PRINTS" id="PR00455">
    <property type="entry name" value="HTHTETR"/>
</dbReference>
<accession>A0A2P8DMB9</accession>
<dbReference type="PROSITE" id="PS50977">
    <property type="entry name" value="HTH_TETR_2"/>
    <property type="match status" value="1"/>
</dbReference>
<dbReference type="PANTHER" id="PTHR30055:SF234">
    <property type="entry name" value="HTH-TYPE TRANSCRIPTIONAL REGULATOR BETI"/>
    <property type="match status" value="1"/>
</dbReference>
<evidence type="ECO:0000256" key="1">
    <source>
        <dbReference type="ARBA" id="ARBA00023015"/>
    </source>
</evidence>
<name>A0A2P8DMB9_9ACTN</name>
<proteinExistence type="predicted"/>